<accession>A0A5B7GD94</accession>
<reference evidence="1 2" key="1">
    <citation type="submission" date="2019-05" db="EMBL/GenBank/DDBJ databases">
        <title>Another draft genome of Portunus trituberculatus and its Hox gene families provides insights of decapod evolution.</title>
        <authorList>
            <person name="Jeong J.-H."/>
            <person name="Song I."/>
            <person name="Kim S."/>
            <person name="Choi T."/>
            <person name="Kim D."/>
            <person name="Ryu S."/>
            <person name="Kim W."/>
        </authorList>
    </citation>
    <scope>NUCLEOTIDE SEQUENCE [LARGE SCALE GENOMIC DNA]</scope>
    <source>
        <tissue evidence="1">Muscle</tissue>
    </source>
</reference>
<gene>
    <name evidence="1" type="ORF">E2C01_049476</name>
</gene>
<dbReference type="EMBL" id="VSRR010013265">
    <property type="protein sequence ID" value="MPC55536.1"/>
    <property type="molecule type" value="Genomic_DNA"/>
</dbReference>
<sequence length="74" mass="8119">MGFHFSCDICKTDSPRYTHKGARLGSAICTVLTENISIVNFILPAFCARLSHLEEFAKGEQISDSAREGNIKAT</sequence>
<keyword evidence="2" id="KW-1185">Reference proteome</keyword>
<dbReference type="AlphaFoldDB" id="A0A5B7GD94"/>
<evidence type="ECO:0000313" key="1">
    <source>
        <dbReference type="EMBL" id="MPC55536.1"/>
    </source>
</evidence>
<evidence type="ECO:0000313" key="2">
    <source>
        <dbReference type="Proteomes" id="UP000324222"/>
    </source>
</evidence>
<proteinExistence type="predicted"/>
<comment type="caution">
    <text evidence="1">The sequence shown here is derived from an EMBL/GenBank/DDBJ whole genome shotgun (WGS) entry which is preliminary data.</text>
</comment>
<dbReference type="Proteomes" id="UP000324222">
    <property type="component" value="Unassembled WGS sequence"/>
</dbReference>
<protein>
    <submittedName>
        <fullName evidence="1">Uncharacterized protein</fullName>
    </submittedName>
</protein>
<name>A0A5B7GD94_PORTR</name>
<organism evidence="1 2">
    <name type="scientific">Portunus trituberculatus</name>
    <name type="common">Swimming crab</name>
    <name type="synonym">Neptunus trituberculatus</name>
    <dbReference type="NCBI Taxonomy" id="210409"/>
    <lineage>
        <taxon>Eukaryota</taxon>
        <taxon>Metazoa</taxon>
        <taxon>Ecdysozoa</taxon>
        <taxon>Arthropoda</taxon>
        <taxon>Crustacea</taxon>
        <taxon>Multicrustacea</taxon>
        <taxon>Malacostraca</taxon>
        <taxon>Eumalacostraca</taxon>
        <taxon>Eucarida</taxon>
        <taxon>Decapoda</taxon>
        <taxon>Pleocyemata</taxon>
        <taxon>Brachyura</taxon>
        <taxon>Eubrachyura</taxon>
        <taxon>Portunoidea</taxon>
        <taxon>Portunidae</taxon>
        <taxon>Portuninae</taxon>
        <taxon>Portunus</taxon>
    </lineage>
</organism>